<organism evidence="2 3">
    <name type="scientific">Pleomassaria siparia CBS 279.74</name>
    <dbReference type="NCBI Taxonomy" id="1314801"/>
    <lineage>
        <taxon>Eukaryota</taxon>
        <taxon>Fungi</taxon>
        <taxon>Dikarya</taxon>
        <taxon>Ascomycota</taxon>
        <taxon>Pezizomycotina</taxon>
        <taxon>Dothideomycetes</taxon>
        <taxon>Pleosporomycetidae</taxon>
        <taxon>Pleosporales</taxon>
        <taxon>Pleomassariaceae</taxon>
        <taxon>Pleomassaria</taxon>
    </lineage>
</organism>
<evidence type="ECO:0000313" key="3">
    <source>
        <dbReference type="Proteomes" id="UP000799428"/>
    </source>
</evidence>
<dbReference type="Proteomes" id="UP000799428">
    <property type="component" value="Unassembled WGS sequence"/>
</dbReference>
<dbReference type="OrthoDB" id="10562427at2759"/>
<accession>A0A6G1K3V2</accession>
<sequence>MAHPNLVEILAHLDFLLEGHVWRSLPDRGIIHMHKMLVDLADKLGGGYTVDQIRERLWQEFQHGYKYPEHNFPQLFLHGSSEMQNLDPKTRKLVEERLIVIRLNAAFHAPRSLRSKSVATTSVALPNIDTRNTSTPTPPSAKSSKRNRRTSSVQKNAPRKKNMPSKVRLDIVLN</sequence>
<dbReference type="AlphaFoldDB" id="A0A6G1K3V2"/>
<name>A0A6G1K3V2_9PLEO</name>
<evidence type="ECO:0000256" key="1">
    <source>
        <dbReference type="SAM" id="MobiDB-lite"/>
    </source>
</evidence>
<feature type="region of interest" description="Disordered" evidence="1">
    <location>
        <begin position="124"/>
        <end position="174"/>
    </location>
</feature>
<proteinExistence type="predicted"/>
<gene>
    <name evidence="2" type="ORF">K504DRAFT_38289</name>
</gene>
<keyword evidence="3" id="KW-1185">Reference proteome</keyword>
<dbReference type="EMBL" id="MU005773">
    <property type="protein sequence ID" value="KAF2707546.1"/>
    <property type="molecule type" value="Genomic_DNA"/>
</dbReference>
<reference evidence="2" key="1">
    <citation type="journal article" date="2020" name="Stud. Mycol.">
        <title>101 Dothideomycetes genomes: a test case for predicting lifestyles and emergence of pathogens.</title>
        <authorList>
            <person name="Haridas S."/>
            <person name="Albert R."/>
            <person name="Binder M."/>
            <person name="Bloem J."/>
            <person name="Labutti K."/>
            <person name="Salamov A."/>
            <person name="Andreopoulos B."/>
            <person name="Baker S."/>
            <person name="Barry K."/>
            <person name="Bills G."/>
            <person name="Bluhm B."/>
            <person name="Cannon C."/>
            <person name="Castanera R."/>
            <person name="Culley D."/>
            <person name="Daum C."/>
            <person name="Ezra D."/>
            <person name="Gonzalez J."/>
            <person name="Henrissat B."/>
            <person name="Kuo A."/>
            <person name="Liang C."/>
            <person name="Lipzen A."/>
            <person name="Lutzoni F."/>
            <person name="Magnuson J."/>
            <person name="Mondo S."/>
            <person name="Nolan M."/>
            <person name="Ohm R."/>
            <person name="Pangilinan J."/>
            <person name="Park H.-J."/>
            <person name="Ramirez L."/>
            <person name="Alfaro M."/>
            <person name="Sun H."/>
            <person name="Tritt A."/>
            <person name="Yoshinaga Y."/>
            <person name="Zwiers L.-H."/>
            <person name="Turgeon B."/>
            <person name="Goodwin S."/>
            <person name="Spatafora J."/>
            <person name="Crous P."/>
            <person name="Grigoriev I."/>
        </authorList>
    </citation>
    <scope>NUCLEOTIDE SEQUENCE</scope>
    <source>
        <strain evidence="2">CBS 279.74</strain>
    </source>
</reference>
<evidence type="ECO:0000313" key="2">
    <source>
        <dbReference type="EMBL" id="KAF2707546.1"/>
    </source>
</evidence>
<protein>
    <submittedName>
        <fullName evidence="2">Uncharacterized protein</fullName>
    </submittedName>
</protein>